<dbReference type="Gene3D" id="1.20.1280.170">
    <property type="entry name" value="Exocyst complex component Exo70"/>
    <property type="match status" value="1"/>
</dbReference>
<dbReference type="EMBL" id="CAXHTA020000002">
    <property type="protein sequence ID" value="CAL5219597.1"/>
    <property type="molecule type" value="Genomic_DNA"/>
</dbReference>
<name>A0ABP1FPX6_9CHLO</name>
<evidence type="ECO:0000256" key="2">
    <source>
        <dbReference type="ARBA" id="ARBA00022448"/>
    </source>
</evidence>
<dbReference type="InterPro" id="IPR046364">
    <property type="entry name" value="Exo70_C"/>
</dbReference>
<keyword evidence="4" id="KW-0653">Protein transport</keyword>
<sequence>MAYTAETAQVRAAQLKEGLAWSQNLMKEFNSALDSYSGHLTDLKMAVAGVAQRTQSLRTAQANIKRARDEVEEMLSHLDTARQVESTILAGPHANLTAFLKSLARLETSTAFLAQHRQVPTADSALSSATALQRDAMRLALDDFVATLKQQAAVPSAPAWGGSTADSLSPVAGYTPNSGAKLEVDEDEVPVVIDPATAAHLRALADVLLRNGESGAFKAYVEVRRGVVEKALAGLLNAASAGEEVRGALVSRISEWVAALKLLVGILRAEHKAALSVWPSEYRAAEPAFNEVVSRSVVAATHAGAFIVASKRMPEKVFGLLDMQEQVEAALANMALTLESSSASNILADFTQLAAMIRQEARATLEEFEASITKDSVKHPPPDGTVHPLAAYTLSFLKRLFAYEATIDTLFSDEENEAAALAAARRGEAAERRQQEGVNEAVADAVRGAVGHMLRVLMENLETKSRTYKNKALAALFLMNNVHYIVKAVESSEALSVVGQDWIERHKDLIEQYGEEYQEISWGSLMNLVGEGVTGEGKAWAKERAGIKERWREINAAMSELRDSQCSWTIPDASLRANMKDAVAEDFVPLYKMFMERYNPDAAAFTKNPEKYVKFSVQDVARLIMDDLFEAKEKDAATTKGGATQFVRQISEAPSSVG</sequence>
<dbReference type="Pfam" id="PF03081">
    <property type="entry name" value="Exo70_C"/>
    <property type="match status" value="1"/>
</dbReference>
<evidence type="ECO:0000256" key="1">
    <source>
        <dbReference type="ARBA" id="ARBA00006756"/>
    </source>
</evidence>
<protein>
    <recommendedName>
        <fullName evidence="4">Exocyst subunit Exo70 family protein</fullName>
    </recommendedName>
</protein>
<comment type="similarity">
    <text evidence="1 4">Belongs to the EXO70 family.</text>
</comment>
<dbReference type="InterPro" id="IPR016159">
    <property type="entry name" value="Cullin_repeat-like_dom_sf"/>
</dbReference>
<keyword evidence="5" id="KW-0175">Coiled coil</keyword>
<comment type="caution">
    <text evidence="7">The sequence shown here is derived from an EMBL/GenBank/DDBJ whole genome shotgun (WGS) entry which is preliminary data.</text>
</comment>
<evidence type="ECO:0000259" key="6">
    <source>
        <dbReference type="Pfam" id="PF03081"/>
    </source>
</evidence>
<keyword evidence="2 4" id="KW-0813">Transport</keyword>
<evidence type="ECO:0000313" key="7">
    <source>
        <dbReference type="EMBL" id="CAL5219597.1"/>
    </source>
</evidence>
<evidence type="ECO:0000256" key="3">
    <source>
        <dbReference type="ARBA" id="ARBA00022483"/>
    </source>
</evidence>
<dbReference type="PANTHER" id="PTHR12542:SF41">
    <property type="entry name" value="EXOCYST COMPLEX COMPONENT 7"/>
    <property type="match status" value="1"/>
</dbReference>
<dbReference type="SUPFAM" id="SSF74788">
    <property type="entry name" value="Cullin repeat-like"/>
    <property type="match status" value="1"/>
</dbReference>
<evidence type="ECO:0000256" key="5">
    <source>
        <dbReference type="SAM" id="Coils"/>
    </source>
</evidence>
<keyword evidence="8" id="KW-1185">Reference proteome</keyword>
<proteinExistence type="inferred from homology"/>
<dbReference type="Pfam" id="PF20669">
    <property type="entry name" value="Exo70_N"/>
    <property type="match status" value="1"/>
</dbReference>
<dbReference type="PANTHER" id="PTHR12542">
    <property type="entry name" value="EXOCYST COMPLEX PROTEIN EXO70"/>
    <property type="match status" value="1"/>
</dbReference>
<dbReference type="InterPro" id="IPR004140">
    <property type="entry name" value="Exo70"/>
</dbReference>
<accession>A0ABP1FPX6</accession>
<feature type="domain" description="Exocyst complex subunit Exo70 C-terminal" evidence="6">
    <location>
        <begin position="256"/>
        <end position="625"/>
    </location>
</feature>
<evidence type="ECO:0000256" key="4">
    <source>
        <dbReference type="RuleBase" id="RU365026"/>
    </source>
</evidence>
<keyword evidence="3 4" id="KW-0268">Exocytosis</keyword>
<organism evidence="7 8">
    <name type="scientific">Coccomyxa viridis</name>
    <dbReference type="NCBI Taxonomy" id="1274662"/>
    <lineage>
        <taxon>Eukaryota</taxon>
        <taxon>Viridiplantae</taxon>
        <taxon>Chlorophyta</taxon>
        <taxon>core chlorophytes</taxon>
        <taxon>Trebouxiophyceae</taxon>
        <taxon>Trebouxiophyceae incertae sedis</taxon>
        <taxon>Coccomyxaceae</taxon>
        <taxon>Coccomyxa</taxon>
    </lineage>
</organism>
<evidence type="ECO:0000313" key="8">
    <source>
        <dbReference type="Proteomes" id="UP001497392"/>
    </source>
</evidence>
<feature type="coiled-coil region" evidence="5">
    <location>
        <begin position="50"/>
        <end position="84"/>
    </location>
</feature>
<comment type="function">
    <text evidence="4">Component of the exocyst complex.</text>
</comment>
<reference evidence="7 8" key="1">
    <citation type="submission" date="2024-06" db="EMBL/GenBank/DDBJ databases">
        <authorList>
            <person name="Kraege A."/>
            <person name="Thomma B."/>
        </authorList>
    </citation>
    <scope>NUCLEOTIDE SEQUENCE [LARGE SCALE GENOMIC DNA]</scope>
</reference>
<dbReference type="Proteomes" id="UP001497392">
    <property type="component" value="Unassembled WGS sequence"/>
</dbReference>
<gene>
    <name evidence="7" type="primary">g1460</name>
    <name evidence="7" type="ORF">VP750_LOCUS1256</name>
</gene>